<dbReference type="Pfam" id="PF18267">
    <property type="entry name" value="Rubredoxin_C"/>
    <property type="match status" value="1"/>
</dbReference>
<evidence type="ECO:0000256" key="4">
    <source>
        <dbReference type="ARBA" id="ARBA00005096"/>
    </source>
</evidence>
<gene>
    <name evidence="16" type="ORF">HNR73_001020</name>
</gene>
<evidence type="ECO:0000256" key="5">
    <source>
        <dbReference type="ARBA" id="ARBA00010429"/>
    </source>
</evidence>
<dbReference type="InterPro" id="IPR016156">
    <property type="entry name" value="FAD/NAD-linked_Rdtase_dimer_sf"/>
</dbReference>
<feature type="domain" description="FAD/NAD(P)-binding" evidence="14">
    <location>
        <begin position="1"/>
        <end position="288"/>
    </location>
</feature>
<dbReference type="PRINTS" id="PR00368">
    <property type="entry name" value="FADPNR"/>
</dbReference>
<evidence type="ECO:0000313" key="16">
    <source>
        <dbReference type="EMBL" id="MBB6033173.1"/>
    </source>
</evidence>
<dbReference type="Pfam" id="PF04324">
    <property type="entry name" value="Fer2_BFD"/>
    <property type="match status" value="1"/>
</dbReference>
<keyword evidence="11" id="KW-0408">Iron</keyword>
<keyword evidence="8" id="KW-0479">Metal-binding</keyword>
<dbReference type="GO" id="GO:0046872">
    <property type="term" value="F:metal ion binding"/>
    <property type="evidence" value="ECO:0007669"/>
    <property type="project" value="UniProtKB-KW"/>
</dbReference>
<organism evidence="16 17">
    <name type="scientific">Phytomonospora endophytica</name>
    <dbReference type="NCBI Taxonomy" id="714109"/>
    <lineage>
        <taxon>Bacteria</taxon>
        <taxon>Bacillati</taxon>
        <taxon>Actinomycetota</taxon>
        <taxon>Actinomycetes</taxon>
        <taxon>Micromonosporales</taxon>
        <taxon>Micromonosporaceae</taxon>
        <taxon>Phytomonospora</taxon>
    </lineage>
</organism>
<evidence type="ECO:0000256" key="11">
    <source>
        <dbReference type="ARBA" id="ARBA00023004"/>
    </source>
</evidence>
<dbReference type="InterPro" id="IPR036188">
    <property type="entry name" value="FAD/NAD-bd_sf"/>
</dbReference>
<dbReference type="GO" id="GO:0016491">
    <property type="term" value="F:oxidoreductase activity"/>
    <property type="evidence" value="ECO:0007669"/>
    <property type="project" value="UniProtKB-KW"/>
</dbReference>
<dbReference type="RefSeq" id="WP_184786066.1">
    <property type="nucleotide sequence ID" value="NZ_BONT01000023.1"/>
</dbReference>
<name>A0A841FDT2_9ACTN</name>
<comment type="pathway">
    <text evidence="4">Nitrogen metabolism; nitrate reduction (assimilation).</text>
</comment>
<dbReference type="InterPro" id="IPR041575">
    <property type="entry name" value="Rubredoxin_C"/>
</dbReference>
<evidence type="ECO:0000256" key="2">
    <source>
        <dbReference type="ARBA" id="ARBA00001966"/>
    </source>
</evidence>
<protein>
    <submittedName>
        <fullName evidence="16">Assimilatory nitrate reductase electron transfer subunit</fullName>
        <ecNumber evidence="16">1.7.99.4</ecNumber>
    </submittedName>
</protein>
<evidence type="ECO:0000259" key="13">
    <source>
        <dbReference type="Pfam" id="PF04324"/>
    </source>
</evidence>
<comment type="cofactor">
    <cofactor evidence="1">
        <name>siroheme</name>
        <dbReference type="ChEBI" id="CHEBI:60052"/>
    </cofactor>
</comment>
<dbReference type="EC" id="1.7.99.4" evidence="16"/>
<sequence>MKVVIAGYGMAGARLARELGRHGVQVTVLGAETEPAYNRVLLPGLLAGTHAEEDLRLPAPPAHVELRLGEPVTTIDREAKRVNGIAYDALVLATGAEAALPPIPGLDRHSPRATVFRSLADCRAILDATDGPGVPRRRRALVLGGGLLGLEAARGLAGRGLDVTVVHAAGHLMERQLDTVAGDLLARTLSGLGVTVLTNVDVKAVEETTEGVRLRFGDGGHADGDLLVVSCGVRPRTALAEAAGLAVGRGVVIDERCATGDPDIYAIGDCAEFEGRNLGLVAPAWEQAEVVARNLTGTPAVYRGVRPVTRLKAGGIDLAAMGSLDGEEVVSFADPARGTYVRLVIDADRLAGAVLLGDNPTTGQVTQLFDHDDPVPADRRSLLLGRAFGEPPAAATPAAQPDDAVVCRCNTVHKGTLVRAYAKGSRTPAELSRATLAATGCGGCAGDVAAICGWLRETAKAPELTEVAA</sequence>
<evidence type="ECO:0000256" key="12">
    <source>
        <dbReference type="ARBA" id="ARBA00023014"/>
    </source>
</evidence>
<evidence type="ECO:0000256" key="7">
    <source>
        <dbReference type="ARBA" id="ARBA00022630"/>
    </source>
</evidence>
<dbReference type="AlphaFoldDB" id="A0A841FDT2"/>
<evidence type="ECO:0000256" key="1">
    <source>
        <dbReference type="ARBA" id="ARBA00001929"/>
    </source>
</evidence>
<keyword evidence="17" id="KW-1185">Reference proteome</keyword>
<dbReference type="InterPro" id="IPR041854">
    <property type="entry name" value="BFD-like_2Fe2S-bd_dom_sf"/>
</dbReference>
<evidence type="ECO:0000259" key="14">
    <source>
        <dbReference type="Pfam" id="PF07992"/>
    </source>
</evidence>
<dbReference type="Gene3D" id="3.50.50.60">
    <property type="entry name" value="FAD/NAD(P)-binding domain"/>
    <property type="match status" value="2"/>
</dbReference>
<dbReference type="InterPro" id="IPR052034">
    <property type="entry name" value="NasD-like"/>
</dbReference>
<keyword evidence="6" id="KW-0349">Heme</keyword>
<dbReference type="GO" id="GO:0051536">
    <property type="term" value="F:iron-sulfur cluster binding"/>
    <property type="evidence" value="ECO:0007669"/>
    <property type="project" value="UniProtKB-KW"/>
</dbReference>
<reference evidence="16 17" key="1">
    <citation type="submission" date="2020-08" db="EMBL/GenBank/DDBJ databases">
        <title>Genomic Encyclopedia of Type Strains, Phase IV (KMG-IV): sequencing the most valuable type-strain genomes for metagenomic binning, comparative biology and taxonomic classification.</title>
        <authorList>
            <person name="Goeker M."/>
        </authorList>
    </citation>
    <scope>NUCLEOTIDE SEQUENCE [LARGE SCALE GENOMIC DNA]</scope>
    <source>
        <strain evidence="16 17">YIM 65646</strain>
    </source>
</reference>
<keyword evidence="12" id="KW-0411">Iron-sulfur</keyword>
<comment type="similarity">
    <text evidence="5">Belongs to the nitrite and sulfite reductase 4Fe-4S domain family.</text>
</comment>
<evidence type="ECO:0000259" key="15">
    <source>
        <dbReference type="Pfam" id="PF18267"/>
    </source>
</evidence>
<evidence type="ECO:0000256" key="3">
    <source>
        <dbReference type="ARBA" id="ARBA00001974"/>
    </source>
</evidence>
<dbReference type="PANTHER" id="PTHR43809:SF1">
    <property type="entry name" value="NITRITE REDUCTASE (NADH) LARGE SUBUNIT"/>
    <property type="match status" value="1"/>
</dbReference>
<dbReference type="Pfam" id="PF07992">
    <property type="entry name" value="Pyr_redox_2"/>
    <property type="match status" value="1"/>
</dbReference>
<dbReference type="Proteomes" id="UP000548476">
    <property type="component" value="Unassembled WGS sequence"/>
</dbReference>
<keyword evidence="7" id="KW-0285">Flavoprotein</keyword>
<dbReference type="InterPro" id="IPR023753">
    <property type="entry name" value="FAD/NAD-binding_dom"/>
</dbReference>
<feature type="domain" description="BFD-like [2Fe-2S]-binding" evidence="13">
    <location>
        <begin position="405"/>
        <end position="451"/>
    </location>
</feature>
<evidence type="ECO:0000313" key="17">
    <source>
        <dbReference type="Proteomes" id="UP000548476"/>
    </source>
</evidence>
<dbReference type="Gene3D" id="3.30.390.30">
    <property type="match status" value="1"/>
</dbReference>
<dbReference type="Gene3D" id="1.10.10.1100">
    <property type="entry name" value="BFD-like [2Fe-2S]-binding domain"/>
    <property type="match status" value="1"/>
</dbReference>
<evidence type="ECO:0000256" key="9">
    <source>
        <dbReference type="ARBA" id="ARBA00022827"/>
    </source>
</evidence>
<feature type="domain" description="NADH-rubredoxin oxidoreductase C-terminal" evidence="15">
    <location>
        <begin position="307"/>
        <end position="359"/>
    </location>
</feature>
<dbReference type="PANTHER" id="PTHR43809">
    <property type="entry name" value="NITRITE REDUCTASE (NADH) LARGE SUBUNIT"/>
    <property type="match status" value="1"/>
</dbReference>
<comment type="caution">
    <text evidence="16">The sequence shown here is derived from an EMBL/GenBank/DDBJ whole genome shotgun (WGS) entry which is preliminary data.</text>
</comment>
<keyword evidence="9" id="KW-0274">FAD</keyword>
<comment type="cofactor">
    <cofactor evidence="2">
        <name>[4Fe-4S] cluster</name>
        <dbReference type="ChEBI" id="CHEBI:49883"/>
    </cofactor>
</comment>
<dbReference type="SUPFAM" id="SSF51905">
    <property type="entry name" value="FAD/NAD(P)-binding domain"/>
    <property type="match status" value="1"/>
</dbReference>
<dbReference type="EMBL" id="JACHGT010000002">
    <property type="protein sequence ID" value="MBB6033173.1"/>
    <property type="molecule type" value="Genomic_DNA"/>
</dbReference>
<evidence type="ECO:0000256" key="6">
    <source>
        <dbReference type="ARBA" id="ARBA00022617"/>
    </source>
</evidence>
<proteinExistence type="inferred from homology"/>
<dbReference type="PRINTS" id="PR00469">
    <property type="entry name" value="PNDRDTASEII"/>
</dbReference>
<evidence type="ECO:0000256" key="8">
    <source>
        <dbReference type="ARBA" id="ARBA00022723"/>
    </source>
</evidence>
<dbReference type="InterPro" id="IPR007419">
    <property type="entry name" value="BFD-like_2Fe2S-bd_dom"/>
</dbReference>
<keyword evidence="10 16" id="KW-0560">Oxidoreductase</keyword>
<comment type="cofactor">
    <cofactor evidence="3">
        <name>FAD</name>
        <dbReference type="ChEBI" id="CHEBI:57692"/>
    </cofactor>
</comment>
<evidence type="ECO:0000256" key="10">
    <source>
        <dbReference type="ARBA" id="ARBA00023002"/>
    </source>
</evidence>
<accession>A0A841FDT2</accession>